<keyword evidence="2" id="KW-0548">Nucleotidyltransferase</keyword>
<keyword evidence="9" id="KW-1185">Reference proteome</keyword>
<dbReference type="Proteomes" id="UP000069940">
    <property type="component" value="Unassembled WGS sequence"/>
</dbReference>
<dbReference type="SUPFAM" id="SSF56672">
    <property type="entry name" value="DNA/RNA polymerases"/>
    <property type="match status" value="1"/>
</dbReference>
<keyword evidence="1" id="KW-0808">Transferase</keyword>
<evidence type="ECO:0000256" key="4">
    <source>
        <dbReference type="ARBA" id="ARBA00022759"/>
    </source>
</evidence>
<dbReference type="InterPro" id="IPR043502">
    <property type="entry name" value="DNA/RNA_pol_sf"/>
</dbReference>
<reference evidence="9" key="1">
    <citation type="journal article" date="2015" name="Proc. Natl. Acad. Sci. U.S.A.">
        <title>Genome sequence of the Asian Tiger mosquito, Aedes albopictus, reveals insights into its biology, genetics, and evolution.</title>
        <authorList>
            <person name="Chen X.G."/>
            <person name="Jiang X."/>
            <person name="Gu J."/>
            <person name="Xu M."/>
            <person name="Wu Y."/>
            <person name="Deng Y."/>
            <person name="Zhang C."/>
            <person name="Bonizzoni M."/>
            <person name="Dermauw W."/>
            <person name="Vontas J."/>
            <person name="Armbruster P."/>
            <person name="Huang X."/>
            <person name="Yang Y."/>
            <person name="Zhang H."/>
            <person name="He W."/>
            <person name="Peng H."/>
            <person name="Liu Y."/>
            <person name="Wu K."/>
            <person name="Chen J."/>
            <person name="Lirakis M."/>
            <person name="Topalis P."/>
            <person name="Van Leeuwen T."/>
            <person name="Hall A.B."/>
            <person name="Jiang X."/>
            <person name="Thorpe C."/>
            <person name="Mueller R.L."/>
            <person name="Sun C."/>
            <person name="Waterhouse R.M."/>
            <person name="Yan G."/>
            <person name="Tu Z.J."/>
            <person name="Fang X."/>
            <person name="James A.A."/>
        </authorList>
    </citation>
    <scope>NUCLEOTIDE SEQUENCE [LARGE SCALE GENOMIC DNA]</scope>
    <source>
        <strain evidence="9">Foshan</strain>
    </source>
</reference>
<dbReference type="GeneID" id="134288894"/>
<reference evidence="8" key="2">
    <citation type="submission" date="2025-05" db="UniProtKB">
        <authorList>
            <consortium name="EnsemblMetazoa"/>
        </authorList>
    </citation>
    <scope>IDENTIFICATION</scope>
    <source>
        <strain evidence="8">Foshan</strain>
    </source>
</reference>
<evidence type="ECO:0000259" key="7">
    <source>
        <dbReference type="Pfam" id="PF17917"/>
    </source>
</evidence>
<accession>A0ABM1YTT8</accession>
<sequence length="153" mass="17228">MNASNPSNSLRLTHYDPSEEIIVAADVSKYGLGAVIMQRFPTGERCHYGHVEKEALALIFAATCFLKMLYGRHSLLQTDQQPRLKRLALTLLLYDFDIKHVSTTNFGYAGFLLWTMSSQRRPDEDYVIAVVYVESEAKAILEETLSNAPDHCG</sequence>
<evidence type="ECO:0000256" key="6">
    <source>
        <dbReference type="ARBA" id="ARBA00022918"/>
    </source>
</evidence>
<dbReference type="InterPro" id="IPR041373">
    <property type="entry name" value="RT_RNaseH"/>
</dbReference>
<dbReference type="PANTHER" id="PTHR37984:SF5">
    <property type="entry name" value="PROTEIN NYNRIN-LIKE"/>
    <property type="match status" value="1"/>
</dbReference>
<keyword evidence="5" id="KW-0378">Hydrolase</keyword>
<evidence type="ECO:0000313" key="9">
    <source>
        <dbReference type="Proteomes" id="UP000069940"/>
    </source>
</evidence>
<feature type="domain" description="Reverse transcriptase RNase H-like" evidence="7">
    <location>
        <begin position="16"/>
        <end position="82"/>
    </location>
</feature>
<dbReference type="EnsemblMetazoa" id="AALFPA23_012113.R17279">
    <property type="protein sequence ID" value="AALFPA23_012113.P17279"/>
    <property type="gene ID" value="AALFPA23_012113"/>
</dbReference>
<keyword evidence="6" id="KW-0695">RNA-directed DNA polymerase</keyword>
<evidence type="ECO:0000313" key="8">
    <source>
        <dbReference type="EnsemblMetazoa" id="AALFPA23_012113.P17279"/>
    </source>
</evidence>
<keyword evidence="4" id="KW-0255">Endonuclease</keyword>
<evidence type="ECO:0000256" key="2">
    <source>
        <dbReference type="ARBA" id="ARBA00022695"/>
    </source>
</evidence>
<dbReference type="RefSeq" id="XP_062710809.1">
    <property type="nucleotide sequence ID" value="XM_062854825.1"/>
</dbReference>
<dbReference type="PANTHER" id="PTHR37984">
    <property type="entry name" value="PROTEIN CBG26694"/>
    <property type="match status" value="1"/>
</dbReference>
<dbReference type="Pfam" id="PF17917">
    <property type="entry name" value="RT_RNaseH"/>
    <property type="match status" value="1"/>
</dbReference>
<keyword evidence="3" id="KW-0540">Nuclease</keyword>
<protein>
    <recommendedName>
        <fullName evidence="7">Reverse transcriptase RNase H-like domain-containing protein</fullName>
    </recommendedName>
</protein>
<organism evidence="8 9">
    <name type="scientific">Aedes albopictus</name>
    <name type="common">Asian tiger mosquito</name>
    <name type="synonym">Stegomyia albopicta</name>
    <dbReference type="NCBI Taxonomy" id="7160"/>
    <lineage>
        <taxon>Eukaryota</taxon>
        <taxon>Metazoa</taxon>
        <taxon>Ecdysozoa</taxon>
        <taxon>Arthropoda</taxon>
        <taxon>Hexapoda</taxon>
        <taxon>Insecta</taxon>
        <taxon>Pterygota</taxon>
        <taxon>Neoptera</taxon>
        <taxon>Endopterygota</taxon>
        <taxon>Diptera</taxon>
        <taxon>Nematocera</taxon>
        <taxon>Culicoidea</taxon>
        <taxon>Culicidae</taxon>
        <taxon>Culicinae</taxon>
        <taxon>Aedini</taxon>
        <taxon>Aedes</taxon>
        <taxon>Stegomyia</taxon>
    </lineage>
</organism>
<evidence type="ECO:0000256" key="5">
    <source>
        <dbReference type="ARBA" id="ARBA00022801"/>
    </source>
</evidence>
<dbReference type="InterPro" id="IPR050951">
    <property type="entry name" value="Retrovirus_Pol_polyprotein"/>
</dbReference>
<evidence type="ECO:0000256" key="1">
    <source>
        <dbReference type="ARBA" id="ARBA00022679"/>
    </source>
</evidence>
<evidence type="ECO:0000256" key="3">
    <source>
        <dbReference type="ARBA" id="ARBA00022722"/>
    </source>
</evidence>
<name>A0ABM1YTT8_AEDAL</name>
<proteinExistence type="predicted"/>